<protein>
    <submittedName>
        <fullName evidence="1">Uncharacterized protein</fullName>
    </submittedName>
</protein>
<gene>
    <name evidence="1" type="ORF">YC6258_02047</name>
</gene>
<evidence type="ECO:0000313" key="2">
    <source>
        <dbReference type="Proteomes" id="UP000032266"/>
    </source>
</evidence>
<name>A0A0C5VIJ8_9GAMM</name>
<dbReference type="EMBL" id="CP007142">
    <property type="protein sequence ID" value="AJQ94091.1"/>
    <property type="molecule type" value="Genomic_DNA"/>
</dbReference>
<proteinExistence type="predicted"/>
<keyword evidence="2" id="KW-1185">Reference proteome</keyword>
<dbReference type="RefSeq" id="WP_044616697.1">
    <property type="nucleotide sequence ID" value="NZ_CP007142.1"/>
</dbReference>
<sequence length="98" mass="10789">MNLKTLISIGLCIATLTACKPDLRTIGTVDDDKLITPAMIDEMGFEEFEKRYLGKEVTVADFYSAKSTGGYQPQDGQCILAAHSGDKHINRDITVYIC</sequence>
<accession>A0A0C5VIJ8</accession>
<dbReference type="KEGG" id="gsn:YC6258_02047"/>
<dbReference type="PROSITE" id="PS51257">
    <property type="entry name" value="PROKAR_LIPOPROTEIN"/>
    <property type="match status" value="1"/>
</dbReference>
<dbReference type="AlphaFoldDB" id="A0A0C5VIJ8"/>
<evidence type="ECO:0000313" key="1">
    <source>
        <dbReference type="EMBL" id="AJQ94091.1"/>
    </source>
</evidence>
<reference evidence="1 2" key="1">
    <citation type="submission" date="2014-01" db="EMBL/GenBank/DDBJ databases">
        <title>Full genme sequencing of cellulolytic bacterium Gynuella sunshinyii YC6258T gen. nov., sp. nov.</title>
        <authorList>
            <person name="Khan H."/>
            <person name="Chung E.J."/>
            <person name="Chung Y.R."/>
        </authorList>
    </citation>
    <scope>NUCLEOTIDE SEQUENCE [LARGE SCALE GENOMIC DNA]</scope>
    <source>
        <strain evidence="1 2">YC6258</strain>
    </source>
</reference>
<organism evidence="1 2">
    <name type="scientific">Gynuella sunshinyii YC6258</name>
    <dbReference type="NCBI Taxonomy" id="1445510"/>
    <lineage>
        <taxon>Bacteria</taxon>
        <taxon>Pseudomonadati</taxon>
        <taxon>Pseudomonadota</taxon>
        <taxon>Gammaproteobacteria</taxon>
        <taxon>Oceanospirillales</taxon>
        <taxon>Saccharospirillaceae</taxon>
        <taxon>Gynuella</taxon>
    </lineage>
</organism>
<dbReference type="HOGENOM" id="CLU_2329816_0_0_6"/>
<dbReference type="Proteomes" id="UP000032266">
    <property type="component" value="Chromosome"/>
</dbReference>